<dbReference type="SUPFAM" id="SSF53335">
    <property type="entry name" value="S-adenosyl-L-methionine-dependent methyltransferases"/>
    <property type="match status" value="1"/>
</dbReference>
<dbReference type="GO" id="GO:0008168">
    <property type="term" value="F:methyltransferase activity"/>
    <property type="evidence" value="ECO:0007669"/>
    <property type="project" value="UniProtKB-KW"/>
</dbReference>
<proteinExistence type="predicted"/>
<evidence type="ECO:0000313" key="1">
    <source>
        <dbReference type="EMBL" id="GBG35043.1"/>
    </source>
</evidence>
<dbReference type="PANTHER" id="PTHR14614">
    <property type="entry name" value="HEPATOCELLULAR CARCINOMA-ASSOCIATED ANTIGEN"/>
    <property type="match status" value="1"/>
</dbReference>
<dbReference type="EMBL" id="BEYU01000265">
    <property type="protein sequence ID" value="GBG35043.1"/>
    <property type="molecule type" value="Genomic_DNA"/>
</dbReference>
<protein>
    <submittedName>
        <fullName evidence="1">Protein N-terminal and lysine N-methyltransferase EFM7</fullName>
    </submittedName>
</protein>
<name>A0A2R5H1T1_9STRA</name>
<dbReference type="AlphaFoldDB" id="A0A2R5H1T1"/>
<comment type="caution">
    <text evidence="1">The sequence shown here is derived from an EMBL/GenBank/DDBJ whole genome shotgun (WGS) entry which is preliminary data.</text>
</comment>
<dbReference type="OrthoDB" id="46564at2759"/>
<dbReference type="InterPro" id="IPR019410">
    <property type="entry name" value="Methyltransf_16"/>
</dbReference>
<gene>
    <name evidence="1" type="ORF">FCC1311_112662</name>
</gene>
<dbReference type="Pfam" id="PF10294">
    <property type="entry name" value="Methyltransf_16"/>
    <property type="match status" value="1"/>
</dbReference>
<dbReference type="Gene3D" id="3.40.50.150">
    <property type="entry name" value="Vaccinia Virus protein VP39"/>
    <property type="match status" value="1"/>
</dbReference>
<accession>A0A2R5H1T1</accession>
<sequence length="247" mass="26069">MPRRHDADEIVVLAAEDEVAPLFSGPSWGTMIWDASLSMARFLETYTPAATTTATTSTATTSTATATTTATATSETRLGKVVELGACCGLPSLVCAARGASEVVLTDTPEYEHAMRSAASLNAAALPGSRIATQALMWSKANADAFVQQHGRADIVLAAECVSTDVYGRQSWEALVDVIVTLVRPGTGRVLLCSHRRPGDGLDDFLALLLPHFQPPVVHQLTATETARGLVDLYELSPLVQAKSTAS</sequence>
<evidence type="ECO:0000313" key="2">
    <source>
        <dbReference type="Proteomes" id="UP000241890"/>
    </source>
</evidence>
<dbReference type="PANTHER" id="PTHR14614:SF123">
    <property type="entry name" value="OS04G0645500 PROTEIN"/>
    <property type="match status" value="1"/>
</dbReference>
<dbReference type="Proteomes" id="UP000241890">
    <property type="component" value="Unassembled WGS sequence"/>
</dbReference>
<organism evidence="1 2">
    <name type="scientific">Hondaea fermentalgiana</name>
    <dbReference type="NCBI Taxonomy" id="2315210"/>
    <lineage>
        <taxon>Eukaryota</taxon>
        <taxon>Sar</taxon>
        <taxon>Stramenopiles</taxon>
        <taxon>Bigyra</taxon>
        <taxon>Labyrinthulomycetes</taxon>
        <taxon>Thraustochytrida</taxon>
        <taxon>Thraustochytriidae</taxon>
        <taxon>Hondaea</taxon>
    </lineage>
</organism>
<keyword evidence="1" id="KW-0808">Transferase</keyword>
<keyword evidence="2" id="KW-1185">Reference proteome</keyword>
<keyword evidence="1" id="KW-0489">Methyltransferase</keyword>
<dbReference type="InParanoid" id="A0A2R5H1T1"/>
<reference evidence="1 2" key="1">
    <citation type="submission" date="2017-12" db="EMBL/GenBank/DDBJ databases">
        <title>Sequencing, de novo assembly and annotation of complete genome of a new Thraustochytrid species, strain FCC1311.</title>
        <authorList>
            <person name="Sedici K."/>
            <person name="Godart F."/>
            <person name="Aiese Cigliano R."/>
            <person name="Sanseverino W."/>
            <person name="Barakat M."/>
            <person name="Ortet P."/>
            <person name="Marechal E."/>
            <person name="Cagnac O."/>
            <person name="Amato A."/>
        </authorList>
    </citation>
    <scope>NUCLEOTIDE SEQUENCE [LARGE SCALE GENOMIC DNA]</scope>
</reference>
<dbReference type="InterPro" id="IPR029063">
    <property type="entry name" value="SAM-dependent_MTases_sf"/>
</dbReference>
<dbReference type="GO" id="GO:0032259">
    <property type="term" value="P:methylation"/>
    <property type="evidence" value="ECO:0007669"/>
    <property type="project" value="UniProtKB-KW"/>
</dbReference>